<protein>
    <submittedName>
        <fullName evidence="1">Uncharacterized protein</fullName>
    </submittedName>
</protein>
<dbReference type="AlphaFoldDB" id="A0A8T2C2A8"/>
<dbReference type="EMBL" id="JAEFBK010000006">
    <property type="protein sequence ID" value="KAG7593747.1"/>
    <property type="molecule type" value="Genomic_DNA"/>
</dbReference>
<name>A0A8T2C2A8_9BRAS</name>
<sequence>MYLTLAEHKEELLVAVRPGGSYNFDENVVRAVAIADAEHKATNQMVREQKDGNECLSLTYEEVGFLEEVDEIDDVYRKNDTVTRTTNRKRAREVDKIHLLDQISGGVLEATRDDSEETVVSDEKSEDYDFENMRKLIVKEYPAD</sequence>
<keyword evidence="2" id="KW-1185">Reference proteome</keyword>
<dbReference type="Proteomes" id="UP000694240">
    <property type="component" value="Chromosome 6"/>
</dbReference>
<proteinExistence type="predicted"/>
<evidence type="ECO:0000313" key="1">
    <source>
        <dbReference type="EMBL" id="KAG7593747.1"/>
    </source>
</evidence>
<organism evidence="1 2">
    <name type="scientific">Arabidopsis thaliana x Arabidopsis arenosa</name>
    <dbReference type="NCBI Taxonomy" id="1240361"/>
    <lineage>
        <taxon>Eukaryota</taxon>
        <taxon>Viridiplantae</taxon>
        <taxon>Streptophyta</taxon>
        <taxon>Embryophyta</taxon>
        <taxon>Tracheophyta</taxon>
        <taxon>Spermatophyta</taxon>
        <taxon>Magnoliopsida</taxon>
        <taxon>eudicotyledons</taxon>
        <taxon>Gunneridae</taxon>
        <taxon>Pentapetalae</taxon>
        <taxon>rosids</taxon>
        <taxon>malvids</taxon>
        <taxon>Brassicales</taxon>
        <taxon>Brassicaceae</taxon>
        <taxon>Camelineae</taxon>
        <taxon>Arabidopsis</taxon>
    </lineage>
</organism>
<evidence type="ECO:0000313" key="2">
    <source>
        <dbReference type="Proteomes" id="UP000694240"/>
    </source>
</evidence>
<gene>
    <name evidence="1" type="ORF">ISN45_Aa01g025310</name>
</gene>
<comment type="caution">
    <text evidence="1">The sequence shown here is derived from an EMBL/GenBank/DDBJ whole genome shotgun (WGS) entry which is preliminary data.</text>
</comment>
<accession>A0A8T2C2A8</accession>
<reference evidence="1 2" key="1">
    <citation type="submission" date="2020-12" db="EMBL/GenBank/DDBJ databases">
        <title>Concerted genomic and epigenomic changes stabilize Arabidopsis allopolyploids.</title>
        <authorList>
            <person name="Chen Z."/>
        </authorList>
    </citation>
    <scope>NUCLEOTIDE SEQUENCE [LARGE SCALE GENOMIC DNA]</scope>
    <source>
        <strain evidence="1">Allo738</strain>
        <tissue evidence="1">Leaf</tissue>
    </source>
</reference>